<evidence type="ECO:0000313" key="2">
    <source>
        <dbReference type="Proteomes" id="UP000054632"/>
    </source>
</evidence>
<evidence type="ECO:0000313" key="1">
    <source>
        <dbReference type="EMBL" id="KRY76346.1"/>
    </source>
</evidence>
<reference evidence="1 2" key="1">
    <citation type="submission" date="2015-01" db="EMBL/GenBank/DDBJ databases">
        <title>Evolution of Trichinella species and genotypes.</title>
        <authorList>
            <person name="Korhonen P.K."/>
            <person name="Edoardo P."/>
            <person name="Giuseppe L.R."/>
            <person name="Gasser R.B."/>
        </authorList>
    </citation>
    <scope>NUCLEOTIDE SEQUENCE [LARGE SCALE GENOMIC DNA]</scope>
    <source>
        <strain evidence="1">ISS13</strain>
    </source>
</reference>
<dbReference type="Proteomes" id="UP000054632">
    <property type="component" value="Unassembled WGS sequence"/>
</dbReference>
<comment type="caution">
    <text evidence="1">The sequence shown here is derived from an EMBL/GenBank/DDBJ whole genome shotgun (WGS) entry which is preliminary data.</text>
</comment>
<accession>A0A0V1ERF6</accession>
<organism evidence="1 2">
    <name type="scientific">Trichinella pseudospiralis</name>
    <name type="common">Parasitic roundworm</name>
    <dbReference type="NCBI Taxonomy" id="6337"/>
    <lineage>
        <taxon>Eukaryota</taxon>
        <taxon>Metazoa</taxon>
        <taxon>Ecdysozoa</taxon>
        <taxon>Nematoda</taxon>
        <taxon>Enoplea</taxon>
        <taxon>Dorylaimia</taxon>
        <taxon>Trichinellida</taxon>
        <taxon>Trichinellidae</taxon>
        <taxon>Trichinella</taxon>
    </lineage>
</organism>
<dbReference type="EMBL" id="JYDR01000012">
    <property type="protein sequence ID" value="KRY76346.1"/>
    <property type="molecule type" value="Genomic_DNA"/>
</dbReference>
<sequence>MTFCGRFAIGSAQPEGVQDLVGSSDFLKVPNKLVCCCKNHKNADQRPFRCSFAPARPSETEQLLEITPDKERSKLMQLINHQFADPSLARRIYSRTAPSFTSQAFTERSQCPLRSSVASVEFPRTRFPRLTMRTRLELVPEFMEPRDVTV</sequence>
<protein>
    <submittedName>
        <fullName evidence="1">Uncharacterized protein</fullName>
    </submittedName>
</protein>
<gene>
    <name evidence="1" type="ORF">T4A_3385</name>
</gene>
<name>A0A0V1ERF6_TRIPS</name>
<dbReference type="AlphaFoldDB" id="A0A0V1ERF6"/>
<proteinExistence type="predicted"/>